<accession>A0AAU8KZP3</accession>
<name>A0AAU8KZP3_9CAUD</name>
<dbReference type="EMBL" id="PP885733">
    <property type="protein sequence ID" value="XCN28298.1"/>
    <property type="molecule type" value="Genomic_DNA"/>
</dbReference>
<evidence type="ECO:0000313" key="1">
    <source>
        <dbReference type="EMBL" id="XCN28298.1"/>
    </source>
</evidence>
<sequence length="1490" mass="162124">MNTTTDVASSPASNELVTVLPRSFVLDGENLIVDALVVYKNGKGSPKTLDVVTPFLSGTNVRPGRVMPTVSIYDPNTGTYHFEIPVVVPTTANLGYSFDFEFTVDGVTQQARVMGLAMADSPYTLKSIGARLDAKRLTIGYEITSNHGFDIMVAAQRVACMTNLSARGNNAPEVSVKGNQVFLSWNANIDNTVDQLYLVNGALTVGTENVPYSFAMVVPAIKVEDSVVTLKGKEINISLTLSDNCEGPFDIRNLALKENGKLVKAIASAPVVIGKTVEIRLVRTVPTTNKIDYTITGEVQLVSGVNRVLGFDFALTDYVKVDLPENPEVVTEVVSHSYTNGVEKAVFKFFLNNEAKTPLPNIDGLLLAAPADLSTRNQVDYNPTTGELTVIRPTSTVSGILTTRGTIGIADFSKEMIEGEFHSSVTIESDPYRPISQGEPLFNVINYAGMDTDVAFFIPLTMANGEIPNDVRIASVLKGTNVDTSSLMGRYTYDKHTRQLGFQLPATRLGAMKAGEVYAVSMMLEIDTPTGTVTLPVHLSHLPEQKQKAMVLELESANIFDGVITVEHKVKNIPEGQGKNLRILNDAVVGVLNPTVTYVAAEEKVVITGKADPEKKITENFYAFGGVIILKNIYTLEQANCELERINIAPRSAGTPVGSRYTNGVIELSWAMRDGMGKIPKYITVNKNSWGMTPNLGNPVGAASYNSSTGVMTQAFVAVEGNVDALVSAEVKFQFPTPDANVYHVRSSFDHKKSDDALKEIKLTQTTGSVSGILGTVFFDIEIPEGISVADLKVEGFRSNSDMATDIVTYHFTDTQLYVTVALNPAKTSEHFVADFRIDVVGPNARGYCDAVIADEIQVDKFTILDGAYHRGGFVRFYGRAPHVSVDRLGHLVKRVSEDVTNYPVTIRYNEKMDLIEIDYPVKDNEFVGRGYSVEGIVDLGDVQERYDAFVKVKAIKPKFNNFILTQGGSVVDYKAGVMKVNFSIEAFGLTGIGQPDNTGIKVVAVDGAFKHDGRIDYTYDQVTGKGSYVVDIHDRSVVRHPNVELKIVISSPNVGNDYNGTLTGYSGQDNTCEVISVRTIPNKGEIVVRAGVGYGYQTVTRPVMVSFLSGFQMAEGFDSNAVPHTVSYDKNTGILEFRVKGNARPQGDVLYSGSAVLGVADAKGKTTTIPLRIHHVIRDNNASRTLDVTREDTQTFEGKSVYKLRLAYADYLYPPAYPSITHTAADAFIEYDKTTGIATVTVPGDIRSSYASCVKGAAYVGDELVNNSITGVAKPVQTRVELVDSNGPEGINQLGWTWEKGLLTFILVARKNGDKPVTVEYLETVADVTGNITGSFIDYDRASGLISVSIPRDKPKKSPESVLGQMKFNIDGTDELVKLDTGPVFPDGMTHLVSGGYNKETGRIEASWIVYDRDGHHPEKINLDTKTPWKSTSNLNFPVPTKERYNPNTGIYYAEFAPAQRLVAPRVFTGSTVLTTGKDNIGVVFSIAF</sequence>
<proteinExistence type="predicted"/>
<reference evidence="1" key="1">
    <citation type="submission" date="2024-06" db="EMBL/GenBank/DDBJ databases">
        <authorList>
            <person name="Gannavaram S."/>
            <person name="Nemani S."/>
            <person name="Datta M."/>
            <person name="Picchiottino A."/>
            <person name="Mereddy A."/>
            <person name="Gannavaram N."/>
            <person name="Honeycutt C."/>
            <person name="Tran D."/>
            <person name="Choi K."/>
            <person name="Srinivasan K."/>
            <person name="Johnson A."/>
        </authorList>
    </citation>
    <scope>NUCLEOTIDE SEQUENCE</scope>
</reference>
<organism evidence="1">
    <name type="scientific">Pantoea phage Survivor</name>
    <dbReference type="NCBI Taxonomy" id="3232176"/>
    <lineage>
        <taxon>Viruses</taxon>
        <taxon>Duplodnaviria</taxon>
        <taxon>Heunggongvirae</taxon>
        <taxon>Uroviricota</taxon>
        <taxon>Caudoviricetes</taxon>
    </lineage>
</organism>
<protein>
    <submittedName>
        <fullName evidence="1">Uncharacterized protein</fullName>
    </submittedName>
</protein>